<dbReference type="Proteomes" id="UP001151760">
    <property type="component" value="Unassembled WGS sequence"/>
</dbReference>
<accession>A0ABQ4ZEP2</accession>
<gene>
    <name evidence="1" type="ORF">Tco_0770372</name>
</gene>
<proteinExistence type="predicted"/>
<dbReference type="EMBL" id="BQNB010011221">
    <property type="protein sequence ID" value="GJS87736.1"/>
    <property type="molecule type" value="Genomic_DNA"/>
</dbReference>
<evidence type="ECO:0000313" key="1">
    <source>
        <dbReference type="EMBL" id="GJS87736.1"/>
    </source>
</evidence>
<protein>
    <submittedName>
        <fullName evidence="1">Uncharacterized protein</fullName>
    </submittedName>
</protein>
<reference evidence="1" key="1">
    <citation type="journal article" date="2022" name="Int. J. Mol. Sci.">
        <title>Draft Genome of Tanacetum Coccineum: Genomic Comparison of Closely Related Tanacetum-Family Plants.</title>
        <authorList>
            <person name="Yamashiro T."/>
            <person name="Shiraishi A."/>
            <person name="Nakayama K."/>
            <person name="Satake H."/>
        </authorList>
    </citation>
    <scope>NUCLEOTIDE SEQUENCE</scope>
</reference>
<comment type="caution">
    <text evidence="1">The sequence shown here is derived from an EMBL/GenBank/DDBJ whole genome shotgun (WGS) entry which is preliminary data.</text>
</comment>
<organism evidence="1 2">
    <name type="scientific">Tanacetum coccineum</name>
    <dbReference type="NCBI Taxonomy" id="301880"/>
    <lineage>
        <taxon>Eukaryota</taxon>
        <taxon>Viridiplantae</taxon>
        <taxon>Streptophyta</taxon>
        <taxon>Embryophyta</taxon>
        <taxon>Tracheophyta</taxon>
        <taxon>Spermatophyta</taxon>
        <taxon>Magnoliopsida</taxon>
        <taxon>eudicotyledons</taxon>
        <taxon>Gunneridae</taxon>
        <taxon>Pentapetalae</taxon>
        <taxon>asterids</taxon>
        <taxon>campanulids</taxon>
        <taxon>Asterales</taxon>
        <taxon>Asteraceae</taxon>
        <taxon>Asteroideae</taxon>
        <taxon>Anthemideae</taxon>
        <taxon>Anthemidinae</taxon>
        <taxon>Tanacetum</taxon>
    </lineage>
</organism>
<evidence type="ECO:0000313" key="2">
    <source>
        <dbReference type="Proteomes" id="UP001151760"/>
    </source>
</evidence>
<keyword evidence="2" id="KW-1185">Reference proteome</keyword>
<name>A0ABQ4ZEP2_9ASTR</name>
<reference evidence="1" key="2">
    <citation type="submission" date="2022-01" db="EMBL/GenBank/DDBJ databases">
        <authorList>
            <person name="Yamashiro T."/>
            <person name="Shiraishi A."/>
            <person name="Satake H."/>
            <person name="Nakayama K."/>
        </authorList>
    </citation>
    <scope>NUCLEOTIDE SEQUENCE</scope>
</reference>
<sequence length="81" mass="7993">MVVVVDAYRWGGHNGGSNGVVVGCGYGNDVGGGGVDAKVTRMAVEVAAVVGDDGGTKIYGGVRRGVGSVGRRSAEISPENG</sequence>